<gene>
    <name evidence="3" type="ORF">Hsw_2232</name>
</gene>
<dbReference type="STRING" id="1227739.Hsw_2232"/>
<dbReference type="SUPFAM" id="SSF52402">
    <property type="entry name" value="Adenine nucleotide alpha hydrolases-like"/>
    <property type="match status" value="2"/>
</dbReference>
<protein>
    <recommendedName>
        <fullName evidence="2">UspA domain-containing protein</fullName>
    </recommendedName>
</protein>
<evidence type="ECO:0000256" key="1">
    <source>
        <dbReference type="ARBA" id="ARBA00008791"/>
    </source>
</evidence>
<dbReference type="HOGENOM" id="CLU_049301_2_1_10"/>
<dbReference type="PANTHER" id="PTHR46268">
    <property type="entry name" value="STRESS RESPONSE PROTEIN NHAX"/>
    <property type="match status" value="1"/>
</dbReference>
<dbReference type="eggNOG" id="COG0589">
    <property type="taxonomic scope" value="Bacteria"/>
</dbReference>
<sequence length="282" mass="30644">MEPNIVVLTDFSPAAAQARTYAAALAAPLGAVVHLVHIYSPVPLNVEYDMVTPLPMEARYMQQISHSLEELAAALPVPATAELLEADWYGAVQQTLRNYQPLLLVAGLSKTNGWLDEWLSNRALPLAHQPGYPLLLVPQELSAVPVCPPRRLVLAVQDEGFSLTAEARALAPLLDALHIEVVVVTVLPYEQRAAGEQGFHSAQHCRLAASVSRHDQHKVVHELPARGIMQAVDELAADGLVLLDLGHGWAHTLFEGSVISQVVRQTRVPVLLLPARPTPPHE</sequence>
<evidence type="ECO:0000259" key="2">
    <source>
        <dbReference type="Pfam" id="PF00582"/>
    </source>
</evidence>
<evidence type="ECO:0000313" key="3">
    <source>
        <dbReference type="EMBL" id="AHJ97827.1"/>
    </source>
</evidence>
<feature type="domain" description="UspA" evidence="2">
    <location>
        <begin position="151"/>
        <end position="273"/>
    </location>
</feature>
<reference evidence="3 4" key="1">
    <citation type="submission" date="2014-01" db="EMBL/GenBank/DDBJ databases">
        <title>Complete genome sequence of ionizing-radiation resistance bacterium Hymenobacter swuensis DY53.</title>
        <authorList>
            <person name="Jung J.-H."/>
            <person name="Jeong S.-W."/>
            <person name="Joe M.-H."/>
            <person name="Cho y.-j."/>
            <person name="Kim M.-K."/>
            <person name="Lim S.-Y."/>
        </authorList>
    </citation>
    <scope>NUCLEOTIDE SEQUENCE [LARGE SCALE GENOMIC DNA]</scope>
    <source>
        <strain evidence="3 4">DY53</strain>
    </source>
</reference>
<keyword evidence="4" id="KW-1185">Reference proteome</keyword>
<dbReference type="EMBL" id="CP007145">
    <property type="protein sequence ID" value="AHJ97827.1"/>
    <property type="molecule type" value="Genomic_DNA"/>
</dbReference>
<proteinExistence type="inferred from homology"/>
<accession>W8F1C9</accession>
<dbReference type="PANTHER" id="PTHR46268:SF22">
    <property type="entry name" value="SENSOR PROTEIN KDPD-RELATED"/>
    <property type="match status" value="1"/>
</dbReference>
<dbReference type="PATRIC" id="fig|1227739.3.peg.2435"/>
<dbReference type="Gene3D" id="3.40.50.12370">
    <property type="match status" value="1"/>
</dbReference>
<organism evidence="3 4">
    <name type="scientific">Hymenobacter swuensis DY53</name>
    <dbReference type="NCBI Taxonomy" id="1227739"/>
    <lineage>
        <taxon>Bacteria</taxon>
        <taxon>Pseudomonadati</taxon>
        <taxon>Bacteroidota</taxon>
        <taxon>Cytophagia</taxon>
        <taxon>Cytophagales</taxon>
        <taxon>Hymenobacteraceae</taxon>
        <taxon>Hymenobacter</taxon>
    </lineage>
</organism>
<comment type="similarity">
    <text evidence="1">Belongs to the universal stress protein A family.</text>
</comment>
<dbReference type="AlphaFoldDB" id="W8F1C9"/>
<name>W8F1C9_9BACT</name>
<dbReference type="InterPro" id="IPR006016">
    <property type="entry name" value="UspA"/>
</dbReference>
<evidence type="ECO:0000313" key="4">
    <source>
        <dbReference type="Proteomes" id="UP000019423"/>
    </source>
</evidence>
<feature type="domain" description="UspA" evidence="2">
    <location>
        <begin position="4"/>
        <end position="120"/>
    </location>
</feature>
<dbReference type="Pfam" id="PF00582">
    <property type="entry name" value="Usp"/>
    <property type="match status" value="2"/>
</dbReference>
<dbReference type="Proteomes" id="UP000019423">
    <property type="component" value="Chromosome"/>
</dbReference>
<dbReference type="OrthoDB" id="878074at2"/>
<dbReference type="KEGG" id="hsw:Hsw_2232"/>